<dbReference type="Pfam" id="PF10027">
    <property type="entry name" value="DUF2269"/>
    <property type="match status" value="1"/>
</dbReference>
<protein>
    <submittedName>
        <fullName evidence="2">Membrane protein</fullName>
    </submittedName>
</protein>
<keyword evidence="1" id="KW-0812">Transmembrane</keyword>
<evidence type="ECO:0000313" key="2">
    <source>
        <dbReference type="EMBL" id="KFE55797.1"/>
    </source>
</evidence>
<dbReference type="OrthoDB" id="9786302at2"/>
<dbReference type="Proteomes" id="UP000028631">
    <property type="component" value="Unassembled WGS sequence"/>
</dbReference>
<reference evidence="2 3" key="1">
    <citation type="submission" date="2014-07" db="EMBL/GenBank/DDBJ databases">
        <title>Draft Genome Sequences of Environmental Pseudomonas syringae strains.</title>
        <authorList>
            <person name="Baltrus D.A."/>
            <person name="Berge O."/>
            <person name="Morris C."/>
        </authorList>
    </citation>
    <scope>NUCLEOTIDE SEQUENCE [LARGE SCALE GENOMIC DNA]</scope>
    <source>
        <strain evidence="2 3">GAW0119</strain>
    </source>
</reference>
<dbReference type="RefSeq" id="WP_032628093.1">
    <property type="nucleotide sequence ID" value="NZ_JPQU01000031.1"/>
</dbReference>
<dbReference type="InterPro" id="IPR018729">
    <property type="entry name" value="DUF2269_transmembrane"/>
</dbReference>
<proteinExistence type="predicted"/>
<sequence>MEHFTALKILHIVATVLFLISALGLTIWLIKGRRAGFTDNHSRLLLRPRLFAWILMGLCLLIMPISGWWLAHMVGWSLGQTWVLGSSVLYTFGALSWIWLVARLNRLRIEPGRGGLKFTLGLAIVCVVCFIAIAGLMGAKPV</sequence>
<dbReference type="EMBL" id="JPQU01000031">
    <property type="protein sequence ID" value="KFE55797.1"/>
    <property type="molecule type" value="Genomic_DNA"/>
</dbReference>
<keyword evidence="1" id="KW-1133">Transmembrane helix</keyword>
<feature type="transmembrane region" description="Helical" evidence="1">
    <location>
        <begin position="6"/>
        <end position="30"/>
    </location>
</feature>
<feature type="transmembrane region" description="Helical" evidence="1">
    <location>
        <begin position="114"/>
        <end position="139"/>
    </location>
</feature>
<feature type="transmembrane region" description="Helical" evidence="1">
    <location>
        <begin position="82"/>
        <end position="102"/>
    </location>
</feature>
<feature type="transmembrane region" description="Helical" evidence="1">
    <location>
        <begin position="50"/>
        <end position="70"/>
    </location>
</feature>
<keyword evidence="1" id="KW-0472">Membrane</keyword>
<organism evidence="2 3">
    <name type="scientific">Pseudomonas syringae</name>
    <dbReference type="NCBI Taxonomy" id="317"/>
    <lineage>
        <taxon>Bacteria</taxon>
        <taxon>Pseudomonadati</taxon>
        <taxon>Pseudomonadota</taxon>
        <taxon>Gammaproteobacteria</taxon>
        <taxon>Pseudomonadales</taxon>
        <taxon>Pseudomonadaceae</taxon>
        <taxon>Pseudomonas</taxon>
    </lineage>
</organism>
<dbReference type="PATRIC" id="fig|317.175.peg.2212"/>
<evidence type="ECO:0000313" key="3">
    <source>
        <dbReference type="Proteomes" id="UP000028631"/>
    </source>
</evidence>
<keyword evidence="3" id="KW-1185">Reference proteome</keyword>
<gene>
    <name evidence="2" type="ORF">IV01_10640</name>
</gene>
<accession>A0A085VK34</accession>
<name>A0A085VK34_PSESX</name>
<evidence type="ECO:0000256" key="1">
    <source>
        <dbReference type="SAM" id="Phobius"/>
    </source>
</evidence>
<dbReference type="AlphaFoldDB" id="A0A085VK34"/>
<comment type="caution">
    <text evidence="2">The sequence shown here is derived from an EMBL/GenBank/DDBJ whole genome shotgun (WGS) entry which is preliminary data.</text>
</comment>